<evidence type="ECO:0000313" key="11">
    <source>
        <dbReference type="Proteomes" id="UP000252477"/>
    </source>
</evidence>
<dbReference type="OrthoDB" id="9800801at2"/>
<comment type="similarity">
    <text evidence="1">Belongs to the N(4)/N(6)-methyltransferase family. N(4) subfamily.</text>
</comment>
<dbReference type="GO" id="GO:0009307">
    <property type="term" value="P:DNA restriction-modification system"/>
    <property type="evidence" value="ECO:0007669"/>
    <property type="project" value="UniProtKB-KW"/>
</dbReference>
<keyword evidence="11" id="KW-1185">Reference proteome</keyword>
<dbReference type="GO" id="GO:0015667">
    <property type="term" value="F:site-specific DNA-methyltransferase (cytosine-N4-specific) activity"/>
    <property type="evidence" value="ECO:0007669"/>
    <property type="project" value="UniProtKB-EC"/>
</dbReference>
<dbReference type="GO" id="GO:0032259">
    <property type="term" value="P:methylation"/>
    <property type="evidence" value="ECO:0007669"/>
    <property type="project" value="UniProtKB-KW"/>
</dbReference>
<evidence type="ECO:0000256" key="4">
    <source>
        <dbReference type="ARBA" id="ARBA00022691"/>
    </source>
</evidence>
<dbReference type="SUPFAM" id="SSF53335">
    <property type="entry name" value="S-adenosyl-L-methionine-dependent methyltransferases"/>
    <property type="match status" value="2"/>
</dbReference>
<dbReference type="Pfam" id="PF01555">
    <property type="entry name" value="N6_N4_Mtase"/>
    <property type="match status" value="2"/>
</dbReference>
<dbReference type="RefSeq" id="WP_114190972.1">
    <property type="nucleotide sequence ID" value="NZ_CP029295.1"/>
</dbReference>
<dbReference type="InterPro" id="IPR017985">
    <property type="entry name" value="MeTrfase_CN4_CS"/>
</dbReference>
<evidence type="ECO:0000256" key="5">
    <source>
        <dbReference type="ARBA" id="ARBA00022747"/>
    </source>
</evidence>
<evidence type="ECO:0000256" key="1">
    <source>
        <dbReference type="ARBA" id="ARBA00010203"/>
    </source>
</evidence>
<evidence type="ECO:0000256" key="8">
    <source>
        <dbReference type="RuleBase" id="RU362026"/>
    </source>
</evidence>
<dbReference type="EMBL" id="CP029295">
    <property type="protein sequence ID" value="AXE60868.1"/>
    <property type="molecule type" value="Genomic_DNA"/>
</dbReference>
<keyword evidence="3" id="KW-0808">Transferase</keyword>
<evidence type="ECO:0000259" key="9">
    <source>
        <dbReference type="Pfam" id="PF01555"/>
    </source>
</evidence>
<sequence length="402" mass="46911">MNDYKILIFDKNPISNQESYKTLNINWGRTKNKNFSPIHSISSYLAMFAPSLPDYFIKLYTNENATVMDNFSGRGTTALVARECNRKFIGSDLNPYAYVLTNFKISKLNKQDILNLLDKMNNQFLNSNYMNFAIPDKYEELKYFYSDDTLRQLIFLREEYGKKWYELGKNENAIIAFALGLMHGKSKKDGSSIYFSIDMPNVISMAPNYVKNYVANHNLIKPKINIFENIKSRIENKFDDLLSKEYCGKCFLFDSTKTNDAIMDSSVDLVITSPPYLNIVDYKNSNWIKLWLLGYDRKSTLKDIKLSDKLKYDEYVIFIKNYLNAIYPKLKKNAKVCLVVGDIKGEKLIENVWEKLKNEIKYTFVNIYYDKNYKQNNKTTNMLNSKAGKATKIEKVLIIEKI</sequence>
<evidence type="ECO:0000256" key="3">
    <source>
        <dbReference type="ARBA" id="ARBA00022679"/>
    </source>
</evidence>
<keyword evidence="6" id="KW-0238">DNA-binding</keyword>
<gene>
    <name evidence="10" type="ORF">DA803_02070</name>
</gene>
<dbReference type="GO" id="GO:0008170">
    <property type="term" value="F:N-methyltransferase activity"/>
    <property type="evidence" value="ECO:0007669"/>
    <property type="project" value="InterPro"/>
</dbReference>
<comment type="catalytic activity">
    <reaction evidence="7">
        <text>a 2'-deoxycytidine in DNA + S-adenosyl-L-methionine = an N(4)-methyl-2'-deoxycytidine in DNA + S-adenosyl-L-homocysteine + H(+)</text>
        <dbReference type="Rhea" id="RHEA:16857"/>
        <dbReference type="Rhea" id="RHEA-COMP:11369"/>
        <dbReference type="Rhea" id="RHEA-COMP:13674"/>
        <dbReference type="ChEBI" id="CHEBI:15378"/>
        <dbReference type="ChEBI" id="CHEBI:57856"/>
        <dbReference type="ChEBI" id="CHEBI:59789"/>
        <dbReference type="ChEBI" id="CHEBI:85452"/>
        <dbReference type="ChEBI" id="CHEBI:137933"/>
        <dbReference type="EC" id="2.1.1.113"/>
    </reaction>
</comment>
<dbReference type="GO" id="GO:0003677">
    <property type="term" value="F:DNA binding"/>
    <property type="evidence" value="ECO:0007669"/>
    <property type="project" value="UniProtKB-KW"/>
</dbReference>
<dbReference type="Proteomes" id="UP000252477">
    <property type="component" value="Chromosome"/>
</dbReference>
<accession>A0A2Z5ISQ7</accession>
<evidence type="ECO:0000256" key="6">
    <source>
        <dbReference type="ARBA" id="ARBA00023125"/>
    </source>
</evidence>
<dbReference type="InterPro" id="IPR029063">
    <property type="entry name" value="SAM-dependent_MTases_sf"/>
</dbReference>
<evidence type="ECO:0000313" key="10">
    <source>
        <dbReference type="EMBL" id="AXE60868.1"/>
    </source>
</evidence>
<dbReference type="InterPro" id="IPR002941">
    <property type="entry name" value="DNA_methylase_N4/N6"/>
</dbReference>
<organism evidence="10 11">
    <name type="scientific">[Mycoplasma] phocae</name>
    <dbReference type="NCBI Taxonomy" id="142651"/>
    <lineage>
        <taxon>Bacteria</taxon>
        <taxon>Bacillati</taxon>
        <taxon>Mycoplasmatota</taxon>
        <taxon>Mycoplasmoidales</taxon>
        <taxon>Metamycoplasmataceae</taxon>
        <taxon>Metamycoplasma</taxon>
    </lineage>
</organism>
<dbReference type="InterPro" id="IPR001091">
    <property type="entry name" value="RM_Methyltransferase"/>
</dbReference>
<keyword evidence="5" id="KW-0680">Restriction system</keyword>
<dbReference type="PROSITE" id="PS00093">
    <property type="entry name" value="N4_MTASE"/>
    <property type="match status" value="1"/>
</dbReference>
<name>A0A2Z5ISQ7_9BACT</name>
<dbReference type="AlphaFoldDB" id="A0A2Z5ISQ7"/>
<dbReference type="PRINTS" id="PR00508">
    <property type="entry name" value="S21N4MTFRASE"/>
</dbReference>
<dbReference type="EC" id="2.1.1.-" evidence="8"/>
<evidence type="ECO:0000256" key="2">
    <source>
        <dbReference type="ARBA" id="ARBA00022603"/>
    </source>
</evidence>
<proteinExistence type="inferred from homology"/>
<feature type="domain" description="DNA methylase N-4/N-6" evidence="9">
    <location>
        <begin position="267"/>
        <end position="372"/>
    </location>
</feature>
<evidence type="ECO:0000256" key="7">
    <source>
        <dbReference type="ARBA" id="ARBA00049120"/>
    </source>
</evidence>
<dbReference type="KEGG" id="mpho:DA803_02070"/>
<protein>
    <recommendedName>
        <fullName evidence="8">Methyltransferase</fullName>
        <ecNumber evidence="8">2.1.1.-</ecNumber>
    </recommendedName>
</protein>
<dbReference type="Gene3D" id="3.40.50.150">
    <property type="entry name" value="Vaccinia Virus protein VP39"/>
    <property type="match status" value="2"/>
</dbReference>
<keyword evidence="4" id="KW-0949">S-adenosyl-L-methionine</keyword>
<keyword evidence="2 10" id="KW-0489">Methyltransferase</keyword>
<reference evidence="10 11" key="1">
    <citation type="submission" date="2018-05" db="EMBL/GenBank/DDBJ databases">
        <title>Annotation of the Mycoplasma phocidae genome.</title>
        <authorList>
            <person name="Brown D.R."/>
            <person name="Kutish G.F."/>
            <person name="Frasca S.Jr."/>
        </authorList>
    </citation>
    <scope>NUCLEOTIDE SEQUENCE [LARGE SCALE GENOMIC DNA]</scope>
    <source>
        <strain evidence="10 11">105</strain>
    </source>
</reference>
<feature type="domain" description="DNA methylase N-4/N-6" evidence="9">
    <location>
        <begin position="31"/>
        <end position="98"/>
    </location>
</feature>